<dbReference type="AlphaFoldDB" id="A0A3R9RDI6"/>
<dbReference type="Proteomes" id="UP000275076">
    <property type="component" value="Unassembled WGS sequence"/>
</dbReference>
<name>A0A3R9RDI6_9BACI</name>
<feature type="transmembrane region" description="Helical" evidence="1">
    <location>
        <begin position="20"/>
        <end position="36"/>
    </location>
</feature>
<keyword evidence="1" id="KW-1133">Transmembrane helix</keyword>
<sequence length="91" mass="10222">MNSRNMEKIFNPEVNKNTKLSLMLLLLIVFILLQVTPAPPIIVLSFTVLLFAGSSVFHIFKVAFYQGSKKGKDTFIIVISLLMLGFALTLY</sequence>
<comment type="caution">
    <text evidence="2">The sequence shown here is derived from an EMBL/GenBank/DDBJ whole genome shotgun (WGS) entry which is preliminary data.</text>
</comment>
<evidence type="ECO:0000256" key="1">
    <source>
        <dbReference type="SAM" id="Phobius"/>
    </source>
</evidence>
<protein>
    <submittedName>
        <fullName evidence="2">Uncharacterized protein</fullName>
    </submittedName>
</protein>
<feature type="transmembrane region" description="Helical" evidence="1">
    <location>
        <begin position="42"/>
        <end position="62"/>
    </location>
</feature>
<keyword evidence="3" id="KW-1185">Reference proteome</keyword>
<evidence type="ECO:0000313" key="3">
    <source>
        <dbReference type="Proteomes" id="UP000275076"/>
    </source>
</evidence>
<proteinExistence type="predicted"/>
<reference evidence="2 3" key="1">
    <citation type="submission" date="2018-10" db="EMBL/GenBank/DDBJ databases">
        <title>Draft genome sequence of Bacillus salarius IM0101, isolated from a hypersaline soil in Inner Mongolia, China.</title>
        <authorList>
            <person name="Yamprayoonswat W."/>
            <person name="Boonvisut S."/>
            <person name="Jumpathong W."/>
            <person name="Sittihan S."/>
            <person name="Ruangsuj P."/>
            <person name="Wanthongcharoen S."/>
            <person name="Thongpramul N."/>
            <person name="Pimmason S."/>
            <person name="Yu B."/>
            <person name="Yasawong M."/>
        </authorList>
    </citation>
    <scope>NUCLEOTIDE SEQUENCE [LARGE SCALE GENOMIC DNA]</scope>
    <source>
        <strain evidence="2 3">IM0101</strain>
    </source>
</reference>
<accession>A0A3R9RDI6</accession>
<gene>
    <name evidence="2" type="ORF">D7Z54_12045</name>
</gene>
<keyword evidence="1" id="KW-0812">Transmembrane</keyword>
<organism evidence="2 3">
    <name type="scientific">Salibacterium salarium</name>
    <dbReference type="NCBI Taxonomy" id="284579"/>
    <lineage>
        <taxon>Bacteria</taxon>
        <taxon>Bacillati</taxon>
        <taxon>Bacillota</taxon>
        <taxon>Bacilli</taxon>
        <taxon>Bacillales</taxon>
        <taxon>Bacillaceae</taxon>
    </lineage>
</organism>
<dbReference type="EMBL" id="RBVX01000010">
    <property type="protein sequence ID" value="RSL33037.1"/>
    <property type="molecule type" value="Genomic_DNA"/>
</dbReference>
<evidence type="ECO:0000313" key="2">
    <source>
        <dbReference type="EMBL" id="RSL33037.1"/>
    </source>
</evidence>
<keyword evidence="1" id="KW-0472">Membrane</keyword>
<dbReference type="RefSeq" id="WP_125556102.1">
    <property type="nucleotide sequence ID" value="NZ_RBVX01000010.1"/>
</dbReference>
<feature type="transmembrane region" description="Helical" evidence="1">
    <location>
        <begin position="74"/>
        <end position="90"/>
    </location>
</feature>